<protein>
    <submittedName>
        <fullName evidence="1">Uncharacterized protein</fullName>
    </submittedName>
</protein>
<keyword evidence="2" id="KW-1185">Reference proteome</keyword>
<evidence type="ECO:0000313" key="1">
    <source>
        <dbReference type="EMBL" id="KAJ8640163.1"/>
    </source>
</evidence>
<sequence length="176" mass="19620">MSGSFESTFTSRRTLASAIIFPVAVNLSMPIGLPMQLAIFDKSRLDLRLNFKIWNFTQIGMESGSSFWKLRFAFVPANEEGPAVVLDAEVMMKNKGLLLERVADDCRFAAFWISRQSIQLVSLNATTDALQNGILIFCSLKESSIATPQKLRGQGRSKEEDLGGKRGVNTNYLNYK</sequence>
<comment type="caution">
    <text evidence="1">The sequence shown here is derived from an EMBL/GenBank/DDBJ whole genome shotgun (WGS) entry which is preliminary data.</text>
</comment>
<proteinExistence type="predicted"/>
<name>A0ACC2M3C1_PERAE</name>
<reference evidence="1 2" key="1">
    <citation type="journal article" date="2022" name="Hortic Res">
        <title>A haplotype resolved chromosomal level avocado genome allows analysis of novel avocado genes.</title>
        <authorList>
            <person name="Nath O."/>
            <person name="Fletcher S.J."/>
            <person name="Hayward A."/>
            <person name="Shaw L.M."/>
            <person name="Masouleh A.K."/>
            <person name="Furtado A."/>
            <person name="Henry R.J."/>
            <person name="Mitter N."/>
        </authorList>
    </citation>
    <scope>NUCLEOTIDE SEQUENCE [LARGE SCALE GENOMIC DNA]</scope>
    <source>
        <strain evidence="2">cv. Hass</strain>
    </source>
</reference>
<evidence type="ECO:0000313" key="2">
    <source>
        <dbReference type="Proteomes" id="UP001234297"/>
    </source>
</evidence>
<dbReference type="EMBL" id="CM056813">
    <property type="protein sequence ID" value="KAJ8640163.1"/>
    <property type="molecule type" value="Genomic_DNA"/>
</dbReference>
<dbReference type="Proteomes" id="UP001234297">
    <property type="component" value="Chromosome 5"/>
</dbReference>
<accession>A0ACC2M3C1</accession>
<gene>
    <name evidence="1" type="ORF">MRB53_016857</name>
</gene>
<organism evidence="1 2">
    <name type="scientific">Persea americana</name>
    <name type="common">Avocado</name>
    <dbReference type="NCBI Taxonomy" id="3435"/>
    <lineage>
        <taxon>Eukaryota</taxon>
        <taxon>Viridiplantae</taxon>
        <taxon>Streptophyta</taxon>
        <taxon>Embryophyta</taxon>
        <taxon>Tracheophyta</taxon>
        <taxon>Spermatophyta</taxon>
        <taxon>Magnoliopsida</taxon>
        <taxon>Magnoliidae</taxon>
        <taxon>Laurales</taxon>
        <taxon>Lauraceae</taxon>
        <taxon>Persea</taxon>
    </lineage>
</organism>